<dbReference type="PANTHER" id="PTHR22617">
    <property type="entry name" value="CHEMOTAXIS SENSOR HISTIDINE KINASE-RELATED"/>
    <property type="match status" value="1"/>
</dbReference>
<dbReference type="RefSeq" id="WP_107940917.1">
    <property type="nucleotide sequence ID" value="NZ_QANS01000005.1"/>
</dbReference>
<dbReference type="InterPro" id="IPR036061">
    <property type="entry name" value="CheW-like_dom_sf"/>
</dbReference>
<dbReference type="GO" id="GO:0005829">
    <property type="term" value="C:cytosol"/>
    <property type="evidence" value="ECO:0007669"/>
    <property type="project" value="TreeGrafter"/>
</dbReference>
<dbReference type="AlphaFoldDB" id="A0A2T5MD96"/>
<dbReference type="PANTHER" id="PTHR22617:SF23">
    <property type="entry name" value="CHEMOTAXIS PROTEIN CHEW"/>
    <property type="match status" value="1"/>
</dbReference>
<dbReference type="GO" id="GO:0007165">
    <property type="term" value="P:signal transduction"/>
    <property type="evidence" value="ECO:0007669"/>
    <property type="project" value="InterPro"/>
</dbReference>
<comment type="caution">
    <text evidence="2">The sequence shown here is derived from an EMBL/GenBank/DDBJ whole genome shotgun (WGS) entry which is preliminary data.</text>
</comment>
<dbReference type="Gene3D" id="2.30.30.40">
    <property type="entry name" value="SH3 Domains"/>
    <property type="match status" value="1"/>
</dbReference>
<dbReference type="Gene3D" id="2.40.50.180">
    <property type="entry name" value="CheA-289, Domain 4"/>
    <property type="match status" value="1"/>
</dbReference>
<sequence>MNLVASSAPISTSYSAQQAGAIASRWVSFELGGQKYAIAILKVFEVLSDADIEPVPCAPQSVLGVINLRGSIVTVIDLAVWLGLDQTTESHCVIVVNHEDQALGIRVDRILEVLDIQQNAINPVPSGTAGNTANTVLGYVQRNDDLLTLLNFVSLPDNSEASLAA</sequence>
<dbReference type="GO" id="GO:0006935">
    <property type="term" value="P:chemotaxis"/>
    <property type="evidence" value="ECO:0007669"/>
    <property type="project" value="InterPro"/>
</dbReference>
<dbReference type="PROSITE" id="PS50851">
    <property type="entry name" value="CHEW"/>
    <property type="match status" value="1"/>
</dbReference>
<organism evidence="2 3">
    <name type="scientific">Stenotrophobium rhamnosiphilum</name>
    <dbReference type="NCBI Taxonomy" id="2029166"/>
    <lineage>
        <taxon>Bacteria</taxon>
        <taxon>Pseudomonadati</taxon>
        <taxon>Pseudomonadota</taxon>
        <taxon>Gammaproteobacteria</taxon>
        <taxon>Nevskiales</taxon>
        <taxon>Nevskiaceae</taxon>
        <taxon>Stenotrophobium</taxon>
    </lineage>
</organism>
<gene>
    <name evidence="2" type="ORF">CJD38_13630</name>
</gene>
<dbReference type="Proteomes" id="UP000244248">
    <property type="component" value="Unassembled WGS sequence"/>
</dbReference>
<dbReference type="SMART" id="SM00260">
    <property type="entry name" value="CheW"/>
    <property type="match status" value="1"/>
</dbReference>
<protein>
    <recommendedName>
        <fullName evidence="1">CheW-like domain-containing protein</fullName>
    </recommendedName>
</protein>
<dbReference type="SUPFAM" id="SSF50341">
    <property type="entry name" value="CheW-like"/>
    <property type="match status" value="1"/>
</dbReference>
<name>A0A2T5MD96_9GAMM</name>
<dbReference type="EMBL" id="QANS01000005">
    <property type="protein sequence ID" value="PTU30545.1"/>
    <property type="molecule type" value="Genomic_DNA"/>
</dbReference>
<evidence type="ECO:0000313" key="2">
    <source>
        <dbReference type="EMBL" id="PTU30545.1"/>
    </source>
</evidence>
<evidence type="ECO:0000259" key="1">
    <source>
        <dbReference type="PROSITE" id="PS50851"/>
    </source>
</evidence>
<dbReference type="InterPro" id="IPR039315">
    <property type="entry name" value="CheW"/>
</dbReference>
<dbReference type="OrthoDB" id="9790406at2"/>
<proteinExistence type="predicted"/>
<keyword evidence="3" id="KW-1185">Reference proteome</keyword>
<dbReference type="InterPro" id="IPR002545">
    <property type="entry name" value="CheW-lke_dom"/>
</dbReference>
<feature type="domain" description="CheW-like" evidence="1">
    <location>
        <begin position="23"/>
        <end position="161"/>
    </location>
</feature>
<reference evidence="2 3" key="1">
    <citation type="submission" date="2018-04" db="EMBL/GenBank/DDBJ databases">
        <title>Novel species isolated from glacier.</title>
        <authorList>
            <person name="Liu Q."/>
            <person name="Xin Y.-H."/>
        </authorList>
    </citation>
    <scope>NUCLEOTIDE SEQUENCE [LARGE SCALE GENOMIC DNA]</scope>
    <source>
        <strain evidence="2 3">GT1R17</strain>
    </source>
</reference>
<accession>A0A2T5MD96</accession>
<dbReference type="Pfam" id="PF01584">
    <property type="entry name" value="CheW"/>
    <property type="match status" value="1"/>
</dbReference>
<evidence type="ECO:0000313" key="3">
    <source>
        <dbReference type="Proteomes" id="UP000244248"/>
    </source>
</evidence>